<dbReference type="OrthoDB" id="511398at2"/>
<protein>
    <submittedName>
        <fullName evidence="1">Cupin</fullName>
    </submittedName>
</protein>
<evidence type="ECO:0000313" key="2">
    <source>
        <dbReference type="Proteomes" id="UP000441797"/>
    </source>
</evidence>
<dbReference type="SUPFAM" id="SSF51182">
    <property type="entry name" value="RmlC-like cupins"/>
    <property type="match status" value="1"/>
</dbReference>
<accession>A0A6N8G061</accession>
<gene>
    <name evidence="1" type="ORF">BWI75_21205</name>
</gene>
<comment type="caution">
    <text evidence="1">The sequence shown here is derived from an EMBL/GenBank/DDBJ whole genome shotgun (WGS) entry which is preliminary data.</text>
</comment>
<dbReference type="InterPro" id="IPR014710">
    <property type="entry name" value="RmlC-like_jellyroll"/>
</dbReference>
<dbReference type="EMBL" id="NAPY01000048">
    <property type="protein sequence ID" value="MUL38770.1"/>
    <property type="molecule type" value="Genomic_DNA"/>
</dbReference>
<dbReference type="Proteomes" id="UP000441797">
    <property type="component" value="Unassembled WGS sequence"/>
</dbReference>
<dbReference type="Gene3D" id="2.60.120.10">
    <property type="entry name" value="Jelly Rolls"/>
    <property type="match status" value="1"/>
</dbReference>
<organism evidence="1 2">
    <name type="scientific">Gloeocapsopsis dulcis AAB1 = 1H9</name>
    <dbReference type="NCBI Taxonomy" id="1433147"/>
    <lineage>
        <taxon>Bacteria</taxon>
        <taxon>Bacillati</taxon>
        <taxon>Cyanobacteriota</taxon>
        <taxon>Cyanophyceae</taxon>
        <taxon>Oscillatoriophycideae</taxon>
        <taxon>Chroococcales</taxon>
        <taxon>Chroococcaceae</taxon>
        <taxon>Gloeocapsopsis</taxon>
        <taxon>Gloeocapsopsis dulcis</taxon>
    </lineage>
</organism>
<keyword evidence="2" id="KW-1185">Reference proteome</keyword>
<proteinExistence type="predicted"/>
<dbReference type="RefSeq" id="WP_105222445.1">
    <property type="nucleotide sequence ID" value="NZ_CAWNSU010000017.1"/>
</dbReference>
<dbReference type="AlphaFoldDB" id="A0A6N8G061"/>
<evidence type="ECO:0000313" key="1">
    <source>
        <dbReference type="EMBL" id="MUL38770.1"/>
    </source>
</evidence>
<sequence>MSSVRDVEIRPLSAIKGGMTEFYTPQSSHETMLVQIPPQIIDDLFVHKTQTDQLLVVKGSFVLVVLVNRRYQYIPLSDRKPTVVKIPPGVLHGAINLSSEPCVLVNAVLRHRPSIEKDYKPHHPPFPYDIEKAKAVLKFDAQVDRAIA</sequence>
<reference evidence="1 2" key="1">
    <citation type="journal article" date="2019" name="Front. Microbiol.">
        <title>Genomic Features for Desiccation Tolerance and Sugar Biosynthesis in the Extremophile Gloeocapsopsis sp. UTEX B3054.</title>
        <authorList>
            <person name="Urrejola C."/>
            <person name="Alcorta J."/>
            <person name="Salas L."/>
            <person name="Vasquez M."/>
            <person name="Polz M.F."/>
            <person name="Vicuna R."/>
            <person name="Diez B."/>
        </authorList>
    </citation>
    <scope>NUCLEOTIDE SEQUENCE [LARGE SCALE GENOMIC DNA]</scope>
    <source>
        <strain evidence="1 2">1H9</strain>
    </source>
</reference>
<name>A0A6N8G061_9CHRO</name>
<dbReference type="InterPro" id="IPR011051">
    <property type="entry name" value="RmlC_Cupin_sf"/>
</dbReference>